<comment type="caution">
    <text evidence="2">The sequence shown here is derived from an EMBL/GenBank/DDBJ whole genome shotgun (WGS) entry which is preliminary data.</text>
</comment>
<organism evidence="2 3">
    <name type="scientific">Anaeromyxobacter diazotrophicus</name>
    <dbReference type="NCBI Taxonomy" id="2590199"/>
    <lineage>
        <taxon>Bacteria</taxon>
        <taxon>Pseudomonadati</taxon>
        <taxon>Myxococcota</taxon>
        <taxon>Myxococcia</taxon>
        <taxon>Myxococcales</taxon>
        <taxon>Cystobacterineae</taxon>
        <taxon>Anaeromyxobacteraceae</taxon>
        <taxon>Anaeromyxobacter</taxon>
    </lineage>
</organism>
<accession>A0A7I9VKI7</accession>
<protein>
    <recommendedName>
        <fullName evidence="4">PRC-barrel domain-containing protein</fullName>
    </recommendedName>
</protein>
<evidence type="ECO:0000256" key="1">
    <source>
        <dbReference type="SAM" id="MobiDB-lite"/>
    </source>
</evidence>
<reference evidence="3" key="1">
    <citation type="journal article" date="2020" name="Appl. Environ. Microbiol.">
        <title>Diazotrophic Anaeromyxobacter Isolates from Soils.</title>
        <authorList>
            <person name="Masuda Y."/>
            <person name="Yamanaka H."/>
            <person name="Xu Z.X."/>
            <person name="Shiratori Y."/>
            <person name="Aono T."/>
            <person name="Amachi S."/>
            <person name="Senoo K."/>
            <person name="Itoh H."/>
        </authorList>
    </citation>
    <scope>NUCLEOTIDE SEQUENCE [LARGE SCALE GENOMIC DNA]</scope>
    <source>
        <strain evidence="3">R267</strain>
    </source>
</reference>
<sequence length="118" mass="12985">MDERVKVGMTVVDEDGQRLGKVTRRDPWGIEVVRGFWSPSEWVIRWDEVLEVERGRVRVARSERALFELAEGGMPESWSRRTPPLVAPSPRPPGGYAPAGAPAPGLGYAYAGQGEPQG</sequence>
<evidence type="ECO:0000313" key="2">
    <source>
        <dbReference type="EMBL" id="GEJ56698.1"/>
    </source>
</evidence>
<evidence type="ECO:0008006" key="4">
    <source>
        <dbReference type="Google" id="ProtNLM"/>
    </source>
</evidence>
<feature type="compositionally biased region" description="Low complexity" evidence="1">
    <location>
        <begin position="96"/>
        <end position="118"/>
    </location>
</feature>
<feature type="compositionally biased region" description="Pro residues" evidence="1">
    <location>
        <begin position="85"/>
        <end position="95"/>
    </location>
</feature>
<dbReference type="EMBL" id="BJTG01000003">
    <property type="protein sequence ID" value="GEJ56698.1"/>
    <property type="molecule type" value="Genomic_DNA"/>
</dbReference>
<gene>
    <name evidence="2" type="ORF">AMYX_14390</name>
</gene>
<proteinExistence type="predicted"/>
<dbReference type="Proteomes" id="UP000503640">
    <property type="component" value="Unassembled WGS sequence"/>
</dbReference>
<dbReference type="RefSeq" id="WP_176064184.1">
    <property type="nucleotide sequence ID" value="NZ_BJTG01000003.1"/>
</dbReference>
<keyword evidence="3" id="KW-1185">Reference proteome</keyword>
<feature type="region of interest" description="Disordered" evidence="1">
    <location>
        <begin position="73"/>
        <end position="118"/>
    </location>
</feature>
<evidence type="ECO:0000313" key="3">
    <source>
        <dbReference type="Proteomes" id="UP000503640"/>
    </source>
</evidence>
<name>A0A7I9VKI7_9BACT</name>
<dbReference type="AlphaFoldDB" id="A0A7I9VKI7"/>